<dbReference type="GO" id="GO:0016323">
    <property type="term" value="C:basolateral plasma membrane"/>
    <property type="evidence" value="ECO:0007669"/>
    <property type="project" value="TreeGrafter"/>
</dbReference>
<dbReference type="GO" id="GO:0015250">
    <property type="term" value="F:water channel activity"/>
    <property type="evidence" value="ECO:0007669"/>
    <property type="project" value="TreeGrafter"/>
</dbReference>
<gene>
    <name evidence="10" type="primary">AQP10</name>
    <name evidence="10" type="ORF">CEXT_736011</name>
</gene>
<feature type="transmembrane region" description="Helical" evidence="9">
    <location>
        <begin position="21"/>
        <end position="39"/>
    </location>
</feature>
<keyword evidence="6 9" id="KW-0472">Membrane</keyword>
<organism evidence="10 11">
    <name type="scientific">Caerostris extrusa</name>
    <name type="common">Bark spider</name>
    <name type="synonym">Caerostris bankana</name>
    <dbReference type="NCBI Taxonomy" id="172846"/>
    <lineage>
        <taxon>Eukaryota</taxon>
        <taxon>Metazoa</taxon>
        <taxon>Ecdysozoa</taxon>
        <taxon>Arthropoda</taxon>
        <taxon>Chelicerata</taxon>
        <taxon>Arachnida</taxon>
        <taxon>Araneae</taxon>
        <taxon>Araneomorphae</taxon>
        <taxon>Entelegynae</taxon>
        <taxon>Araneoidea</taxon>
        <taxon>Araneidae</taxon>
        <taxon>Caerostris</taxon>
    </lineage>
</organism>
<dbReference type="PRINTS" id="PR00783">
    <property type="entry name" value="MINTRINSICP"/>
</dbReference>
<keyword evidence="5 9" id="KW-1133">Transmembrane helix</keyword>
<dbReference type="GO" id="GO:0015254">
    <property type="term" value="F:glycerol channel activity"/>
    <property type="evidence" value="ECO:0007669"/>
    <property type="project" value="TreeGrafter"/>
</dbReference>
<comment type="similarity">
    <text evidence="2 8">Belongs to the MIP/aquaporin (TC 1.A.8) family.</text>
</comment>
<sequence length="231" mass="25418">MSPVASDYNLRLIKAMNCEMMSSLSLTFYGNAAFAATILEGKGVPDVFGVTWAWGVGVILGITASGGISGHINPGVTVAFAAVGKFPWKKVPVYLLAQHLGGFFASAVLFFTYYDAFNNYDPERTVVGETRSAWVFATYPRDDIAIWNCFFGEIVAEVFSCSLSSVLPELHGSDQPSSRFPYQSVHCNCWLGKLKHLECAIMATELHWPEKKDELEDGDIPLSIEGKDRKK</sequence>
<evidence type="ECO:0000256" key="9">
    <source>
        <dbReference type="SAM" id="Phobius"/>
    </source>
</evidence>
<name>A0AAV4UR66_CAEEX</name>
<feature type="transmembrane region" description="Helical" evidence="9">
    <location>
        <begin position="51"/>
        <end position="72"/>
    </location>
</feature>
<dbReference type="Proteomes" id="UP001054945">
    <property type="component" value="Unassembled WGS sequence"/>
</dbReference>
<dbReference type="EMBL" id="BPLR01013323">
    <property type="protein sequence ID" value="GIY60386.1"/>
    <property type="molecule type" value="Genomic_DNA"/>
</dbReference>
<dbReference type="Pfam" id="PF00230">
    <property type="entry name" value="MIP"/>
    <property type="match status" value="1"/>
</dbReference>
<protein>
    <submittedName>
        <fullName evidence="10">Aquaporin-10</fullName>
    </submittedName>
</protein>
<keyword evidence="11" id="KW-1185">Reference proteome</keyword>
<evidence type="ECO:0000313" key="11">
    <source>
        <dbReference type="Proteomes" id="UP001054945"/>
    </source>
</evidence>
<evidence type="ECO:0000256" key="7">
    <source>
        <dbReference type="ARBA" id="ARBA00045280"/>
    </source>
</evidence>
<comment type="subcellular location">
    <subcellularLocation>
        <location evidence="1">Membrane</location>
        <topology evidence="1">Multi-pass membrane protein</topology>
    </subcellularLocation>
</comment>
<dbReference type="InterPro" id="IPR023271">
    <property type="entry name" value="Aquaporin-like"/>
</dbReference>
<evidence type="ECO:0000256" key="8">
    <source>
        <dbReference type="RuleBase" id="RU000477"/>
    </source>
</evidence>
<evidence type="ECO:0000256" key="6">
    <source>
        <dbReference type="ARBA" id="ARBA00023136"/>
    </source>
</evidence>
<evidence type="ECO:0000256" key="1">
    <source>
        <dbReference type="ARBA" id="ARBA00004141"/>
    </source>
</evidence>
<comment type="caution">
    <text evidence="10">The sequence shown here is derived from an EMBL/GenBank/DDBJ whole genome shotgun (WGS) entry which is preliminary data.</text>
</comment>
<keyword evidence="3 8" id="KW-0813">Transport</keyword>
<keyword evidence="4 8" id="KW-0812">Transmembrane</keyword>
<evidence type="ECO:0000313" key="10">
    <source>
        <dbReference type="EMBL" id="GIY60386.1"/>
    </source>
</evidence>
<dbReference type="InterPro" id="IPR000425">
    <property type="entry name" value="MIP"/>
</dbReference>
<dbReference type="Gene3D" id="1.20.1080.10">
    <property type="entry name" value="Glycerol uptake facilitator protein"/>
    <property type="match status" value="1"/>
</dbReference>
<evidence type="ECO:0000256" key="5">
    <source>
        <dbReference type="ARBA" id="ARBA00022989"/>
    </source>
</evidence>
<dbReference type="PANTHER" id="PTHR43829">
    <property type="entry name" value="AQUAPORIN OR AQUAGLYCEROPORIN RELATED"/>
    <property type="match status" value="1"/>
</dbReference>
<dbReference type="PANTHER" id="PTHR43829:SF9">
    <property type="entry name" value="AQUAPORIN-9"/>
    <property type="match status" value="1"/>
</dbReference>
<evidence type="ECO:0000256" key="4">
    <source>
        <dbReference type="ARBA" id="ARBA00022692"/>
    </source>
</evidence>
<reference evidence="10 11" key="1">
    <citation type="submission" date="2021-06" db="EMBL/GenBank/DDBJ databases">
        <title>Caerostris extrusa draft genome.</title>
        <authorList>
            <person name="Kono N."/>
            <person name="Arakawa K."/>
        </authorList>
    </citation>
    <scope>NUCLEOTIDE SEQUENCE [LARGE SCALE GENOMIC DNA]</scope>
</reference>
<accession>A0AAV4UR66</accession>
<proteinExistence type="inferred from homology"/>
<evidence type="ECO:0000256" key="2">
    <source>
        <dbReference type="ARBA" id="ARBA00006175"/>
    </source>
</evidence>
<dbReference type="InterPro" id="IPR050363">
    <property type="entry name" value="MIP/Aquaporin"/>
</dbReference>
<dbReference type="AlphaFoldDB" id="A0AAV4UR66"/>
<evidence type="ECO:0000256" key="3">
    <source>
        <dbReference type="ARBA" id="ARBA00022448"/>
    </source>
</evidence>
<feature type="transmembrane region" description="Helical" evidence="9">
    <location>
        <begin position="93"/>
        <end position="114"/>
    </location>
</feature>
<comment type="function">
    <text evidence="7">Aquaglyceroporin that may modulate the water content and osmolytes during anhydrobiosis.</text>
</comment>
<dbReference type="SUPFAM" id="SSF81338">
    <property type="entry name" value="Aquaporin-like"/>
    <property type="match status" value="1"/>
</dbReference>